<gene>
    <name evidence="2" type="ORF">PHET_00326</name>
</gene>
<dbReference type="AlphaFoldDB" id="A0A8J4TJG8"/>
<accession>A0A8J4TJG8</accession>
<protein>
    <submittedName>
        <fullName evidence="2">Uncharacterized protein</fullName>
    </submittedName>
</protein>
<keyword evidence="3" id="KW-1185">Reference proteome</keyword>
<organism evidence="2 3">
    <name type="scientific">Paragonimus heterotremus</name>
    <dbReference type="NCBI Taxonomy" id="100268"/>
    <lineage>
        <taxon>Eukaryota</taxon>
        <taxon>Metazoa</taxon>
        <taxon>Spiralia</taxon>
        <taxon>Lophotrochozoa</taxon>
        <taxon>Platyhelminthes</taxon>
        <taxon>Trematoda</taxon>
        <taxon>Digenea</taxon>
        <taxon>Plagiorchiida</taxon>
        <taxon>Troglotremata</taxon>
        <taxon>Troglotrematidae</taxon>
        <taxon>Paragonimus</taxon>
    </lineage>
</organism>
<sequence>MSAYFASELERRRTRDYYETLRYDGATETSSSSYRVCQRLAPCGGNTEPNEVYRQQHIPPSKSSTFKTKTYVDPDAIVSSQEQQNIPVFGSLISEPVGPVPRRSLIKYDDLCHTETSNSSESSGIVLNGCQPHTGHRWNTASFSTHKSPDDLKKWPLQFREPSSIRWPTEDTCPSSSSLSLKDVDLIDLREPCITESAALPKARDRYLIGRTVVLLPDREPFSRDSEVSEVEQSVINEPERRTPRLLVSATTVTNPEVGRANRRSLASRLGPQPHRMPSIKTSLPSSHQSRNVWQRLG</sequence>
<comment type="caution">
    <text evidence="2">The sequence shown here is derived from an EMBL/GenBank/DDBJ whole genome shotgun (WGS) entry which is preliminary data.</text>
</comment>
<dbReference type="OrthoDB" id="10308813at2759"/>
<name>A0A8J4TJG8_9TREM</name>
<reference evidence="2" key="1">
    <citation type="submission" date="2019-05" db="EMBL/GenBank/DDBJ databases">
        <title>Annotation for the trematode Paragonimus heterotremus.</title>
        <authorList>
            <person name="Choi Y.-J."/>
        </authorList>
    </citation>
    <scope>NUCLEOTIDE SEQUENCE</scope>
    <source>
        <strain evidence="2">LC</strain>
    </source>
</reference>
<feature type="compositionally biased region" description="Polar residues" evidence="1">
    <location>
        <begin position="280"/>
        <end position="298"/>
    </location>
</feature>
<dbReference type="Proteomes" id="UP000748531">
    <property type="component" value="Unassembled WGS sequence"/>
</dbReference>
<evidence type="ECO:0000256" key="1">
    <source>
        <dbReference type="SAM" id="MobiDB-lite"/>
    </source>
</evidence>
<evidence type="ECO:0000313" key="2">
    <source>
        <dbReference type="EMBL" id="KAF5406114.1"/>
    </source>
</evidence>
<feature type="region of interest" description="Disordered" evidence="1">
    <location>
        <begin position="265"/>
        <end position="298"/>
    </location>
</feature>
<evidence type="ECO:0000313" key="3">
    <source>
        <dbReference type="Proteomes" id="UP000748531"/>
    </source>
</evidence>
<proteinExistence type="predicted"/>
<dbReference type="EMBL" id="LUCH01000094">
    <property type="protein sequence ID" value="KAF5406114.1"/>
    <property type="molecule type" value="Genomic_DNA"/>
</dbReference>